<evidence type="ECO:0000313" key="8">
    <source>
        <dbReference type="EMBL" id="MBD2150175.1"/>
    </source>
</evidence>
<keyword evidence="3" id="KW-0540">Nuclease</keyword>
<keyword evidence="2" id="KW-1277">Toxin-antitoxin system</keyword>
<accession>A0A926UUB8</accession>
<keyword evidence="5" id="KW-0378">Hydrolase</keyword>
<dbReference type="Gene3D" id="3.30.920.30">
    <property type="entry name" value="Hypothetical protein"/>
    <property type="match status" value="1"/>
</dbReference>
<dbReference type="Pfam" id="PF07927">
    <property type="entry name" value="HicA_toxin"/>
    <property type="match status" value="1"/>
</dbReference>
<protein>
    <submittedName>
        <fullName evidence="8">Type II toxin-antitoxin system HicA family toxin</fullName>
    </submittedName>
</protein>
<evidence type="ECO:0000313" key="9">
    <source>
        <dbReference type="Proteomes" id="UP000631421"/>
    </source>
</evidence>
<evidence type="ECO:0000256" key="6">
    <source>
        <dbReference type="ARBA" id="ARBA00022884"/>
    </source>
</evidence>
<sequence>MSKLEKLIAQFLRDPPEVRFDDVQYLLEAFDFEEKSVKGSHHTFRNSAGLKITIPKQGGEMVKGVYVQQVIKLLNLED</sequence>
<proteinExistence type="inferred from homology"/>
<gene>
    <name evidence="8" type="ORF">H6F44_08595</name>
</gene>
<dbReference type="AlphaFoldDB" id="A0A926UUB8"/>
<keyword evidence="6" id="KW-0694">RNA-binding</keyword>
<keyword evidence="4" id="KW-0255">Endonuclease</keyword>
<dbReference type="InterPro" id="IPR038570">
    <property type="entry name" value="HicA_sf"/>
</dbReference>
<evidence type="ECO:0000256" key="3">
    <source>
        <dbReference type="ARBA" id="ARBA00022722"/>
    </source>
</evidence>
<dbReference type="InterPro" id="IPR012933">
    <property type="entry name" value="HicA_mRNA_interferase"/>
</dbReference>
<reference evidence="8" key="1">
    <citation type="journal article" date="2015" name="ISME J.">
        <title>Draft Genome Sequence of Streptomyces incarnatus NRRL8089, which Produces the Nucleoside Antibiotic Sinefungin.</title>
        <authorList>
            <person name="Oshima K."/>
            <person name="Hattori M."/>
            <person name="Shimizu H."/>
            <person name="Fukuda K."/>
            <person name="Nemoto M."/>
            <person name="Inagaki K."/>
            <person name="Tamura T."/>
        </authorList>
    </citation>
    <scope>NUCLEOTIDE SEQUENCE</scope>
    <source>
        <strain evidence="8">FACHB-1277</strain>
    </source>
</reference>
<name>A0A926UUB8_9CYAN</name>
<dbReference type="GO" id="GO:0003729">
    <property type="term" value="F:mRNA binding"/>
    <property type="evidence" value="ECO:0007669"/>
    <property type="project" value="InterPro"/>
</dbReference>
<dbReference type="EMBL" id="JACJPY010000020">
    <property type="protein sequence ID" value="MBD2150175.1"/>
    <property type="molecule type" value="Genomic_DNA"/>
</dbReference>
<dbReference type="GO" id="GO:0016787">
    <property type="term" value="F:hydrolase activity"/>
    <property type="evidence" value="ECO:0007669"/>
    <property type="project" value="UniProtKB-KW"/>
</dbReference>
<dbReference type="GO" id="GO:0004519">
    <property type="term" value="F:endonuclease activity"/>
    <property type="evidence" value="ECO:0007669"/>
    <property type="project" value="UniProtKB-KW"/>
</dbReference>
<evidence type="ECO:0000256" key="7">
    <source>
        <dbReference type="ARBA" id="ARBA00023016"/>
    </source>
</evidence>
<dbReference type="SUPFAM" id="SSF54786">
    <property type="entry name" value="YcfA/nrd intein domain"/>
    <property type="match status" value="1"/>
</dbReference>
<comment type="similarity">
    <text evidence="1">Belongs to the HicA mRNA interferase family.</text>
</comment>
<evidence type="ECO:0000256" key="1">
    <source>
        <dbReference type="ARBA" id="ARBA00006620"/>
    </source>
</evidence>
<reference evidence="8" key="2">
    <citation type="submission" date="2020-08" db="EMBL/GenBank/DDBJ databases">
        <authorList>
            <person name="Chen M."/>
            <person name="Teng W."/>
            <person name="Zhao L."/>
            <person name="Hu C."/>
            <person name="Zhou Y."/>
            <person name="Han B."/>
            <person name="Song L."/>
            <person name="Shu W."/>
        </authorList>
    </citation>
    <scope>NUCLEOTIDE SEQUENCE</scope>
    <source>
        <strain evidence="8">FACHB-1277</strain>
    </source>
</reference>
<evidence type="ECO:0000256" key="2">
    <source>
        <dbReference type="ARBA" id="ARBA00022649"/>
    </source>
</evidence>
<comment type="caution">
    <text evidence="8">The sequence shown here is derived from an EMBL/GenBank/DDBJ whole genome shotgun (WGS) entry which is preliminary data.</text>
</comment>
<organism evidence="8 9">
    <name type="scientific">Pseudanabaena cinerea FACHB-1277</name>
    <dbReference type="NCBI Taxonomy" id="2949581"/>
    <lineage>
        <taxon>Bacteria</taxon>
        <taxon>Bacillati</taxon>
        <taxon>Cyanobacteriota</taxon>
        <taxon>Cyanophyceae</taxon>
        <taxon>Pseudanabaenales</taxon>
        <taxon>Pseudanabaenaceae</taxon>
        <taxon>Pseudanabaena</taxon>
        <taxon>Pseudanabaena cinerea</taxon>
    </lineage>
</organism>
<dbReference type="Proteomes" id="UP000631421">
    <property type="component" value="Unassembled WGS sequence"/>
</dbReference>
<evidence type="ECO:0000256" key="4">
    <source>
        <dbReference type="ARBA" id="ARBA00022759"/>
    </source>
</evidence>
<dbReference type="RefSeq" id="WP_190350541.1">
    <property type="nucleotide sequence ID" value="NZ_JACJPY010000020.1"/>
</dbReference>
<keyword evidence="7" id="KW-0346">Stress response</keyword>
<evidence type="ECO:0000256" key="5">
    <source>
        <dbReference type="ARBA" id="ARBA00022801"/>
    </source>
</evidence>
<keyword evidence="9" id="KW-1185">Reference proteome</keyword>